<feature type="domain" description="HTH LytTR-type" evidence="3">
    <location>
        <begin position="141"/>
        <end position="240"/>
    </location>
</feature>
<reference evidence="4 5" key="1">
    <citation type="submission" date="2019-10" db="EMBL/GenBank/DDBJ databases">
        <title>Draft Genome Sequence of Cytophagaceae sp. SJW1-29.</title>
        <authorList>
            <person name="Choi A."/>
        </authorList>
    </citation>
    <scope>NUCLEOTIDE SEQUENCE [LARGE SCALE GENOMIC DNA]</scope>
    <source>
        <strain evidence="4 5">SJW1-29</strain>
    </source>
</reference>
<evidence type="ECO:0000259" key="3">
    <source>
        <dbReference type="PROSITE" id="PS50930"/>
    </source>
</evidence>
<keyword evidence="1" id="KW-0597">Phosphoprotein</keyword>
<dbReference type="SUPFAM" id="SSF52172">
    <property type="entry name" value="CheY-like"/>
    <property type="match status" value="1"/>
</dbReference>
<evidence type="ECO:0000313" key="5">
    <source>
        <dbReference type="Proteomes" id="UP000479293"/>
    </source>
</evidence>
<keyword evidence="5" id="KW-1185">Reference proteome</keyword>
<evidence type="ECO:0000313" key="4">
    <source>
        <dbReference type="EMBL" id="MPR31912.1"/>
    </source>
</evidence>
<dbReference type="RefSeq" id="WP_152755996.1">
    <property type="nucleotide sequence ID" value="NZ_WHLY01000001.1"/>
</dbReference>
<dbReference type="Pfam" id="PF00072">
    <property type="entry name" value="Response_reg"/>
    <property type="match status" value="1"/>
</dbReference>
<dbReference type="InterPro" id="IPR001789">
    <property type="entry name" value="Sig_transdc_resp-reg_receiver"/>
</dbReference>
<dbReference type="PROSITE" id="PS50110">
    <property type="entry name" value="RESPONSE_REGULATORY"/>
    <property type="match status" value="1"/>
</dbReference>
<accession>A0A7C9FQK4</accession>
<dbReference type="InterPro" id="IPR011006">
    <property type="entry name" value="CheY-like_superfamily"/>
</dbReference>
<dbReference type="PROSITE" id="PS50930">
    <property type="entry name" value="HTH_LYTTR"/>
    <property type="match status" value="1"/>
</dbReference>
<feature type="domain" description="Response regulatory" evidence="2">
    <location>
        <begin position="6"/>
        <end position="118"/>
    </location>
</feature>
<dbReference type="Gene3D" id="2.40.50.1020">
    <property type="entry name" value="LytTr DNA-binding domain"/>
    <property type="match status" value="1"/>
</dbReference>
<dbReference type="InterPro" id="IPR007492">
    <property type="entry name" value="LytTR_DNA-bd_dom"/>
</dbReference>
<dbReference type="GO" id="GO:0003677">
    <property type="term" value="F:DNA binding"/>
    <property type="evidence" value="ECO:0007669"/>
    <property type="project" value="InterPro"/>
</dbReference>
<name>A0A7C9FQK4_9BACT</name>
<protein>
    <submittedName>
        <fullName evidence="4">Response regulator</fullName>
    </submittedName>
</protein>
<gene>
    <name evidence="4" type="ORF">GBK04_00750</name>
</gene>
<dbReference type="GO" id="GO:0000156">
    <property type="term" value="F:phosphorelay response regulator activity"/>
    <property type="evidence" value="ECO:0007669"/>
    <property type="project" value="TreeGrafter"/>
</dbReference>
<proteinExistence type="predicted"/>
<dbReference type="AlphaFoldDB" id="A0A7C9FQK4"/>
<dbReference type="SMART" id="SM00850">
    <property type="entry name" value="LytTR"/>
    <property type="match status" value="1"/>
</dbReference>
<comment type="caution">
    <text evidence="4">The sequence shown here is derived from an EMBL/GenBank/DDBJ whole genome shotgun (WGS) entry which is preliminary data.</text>
</comment>
<evidence type="ECO:0000256" key="1">
    <source>
        <dbReference type="PROSITE-ProRule" id="PRU00169"/>
    </source>
</evidence>
<dbReference type="PANTHER" id="PTHR45526">
    <property type="entry name" value="TRANSCRIPTIONAL REGULATORY PROTEIN DPIA"/>
    <property type="match status" value="1"/>
</dbReference>
<dbReference type="SMART" id="SM00448">
    <property type="entry name" value="REC"/>
    <property type="match status" value="1"/>
</dbReference>
<feature type="modified residue" description="4-aspartylphosphate" evidence="1">
    <location>
        <position position="57"/>
    </location>
</feature>
<dbReference type="EMBL" id="WHLY01000001">
    <property type="protein sequence ID" value="MPR31912.1"/>
    <property type="molecule type" value="Genomic_DNA"/>
</dbReference>
<dbReference type="Gene3D" id="3.40.50.2300">
    <property type="match status" value="1"/>
</dbReference>
<sequence>MEQPYRVVIVDDEPPARDIIEVYVNRVPDLEIVAICANAHQALDVVHNLKPDLVFLDIQMPEITGMEMLRIPMTDRPEFVLTTAYPQYAAESYDFSALDYLTKPIAFERFMETVVRFRKKKTLHNQSSWELVNPHTPGEVVWLKDGKRILQIPNGEIFYVEGWKDYVKVYYKDKMLLTHLNLGQAEAVFQPPIFVRIHRSYIIRVAAIRIIDGNEIELSNGIKLDIGQKYREEVKKYIPYLR</sequence>
<dbReference type="Proteomes" id="UP000479293">
    <property type="component" value="Unassembled WGS sequence"/>
</dbReference>
<organism evidence="4 5">
    <name type="scientific">Salmonirosea aquatica</name>
    <dbReference type="NCBI Taxonomy" id="2654236"/>
    <lineage>
        <taxon>Bacteria</taxon>
        <taxon>Pseudomonadati</taxon>
        <taxon>Bacteroidota</taxon>
        <taxon>Cytophagia</taxon>
        <taxon>Cytophagales</taxon>
        <taxon>Spirosomataceae</taxon>
        <taxon>Salmonirosea</taxon>
    </lineage>
</organism>
<dbReference type="Pfam" id="PF04397">
    <property type="entry name" value="LytTR"/>
    <property type="match status" value="1"/>
</dbReference>
<evidence type="ECO:0000259" key="2">
    <source>
        <dbReference type="PROSITE" id="PS50110"/>
    </source>
</evidence>
<dbReference type="InterPro" id="IPR051271">
    <property type="entry name" value="2C-system_Tx_regulators"/>
</dbReference>
<dbReference type="PANTHER" id="PTHR45526:SF1">
    <property type="entry name" value="TRANSCRIPTIONAL REGULATORY PROTEIN DCUR-RELATED"/>
    <property type="match status" value="1"/>
</dbReference>